<dbReference type="Pfam" id="PF00702">
    <property type="entry name" value="Hydrolase"/>
    <property type="match status" value="1"/>
</dbReference>
<dbReference type="EC" id="3.1.3.5" evidence="1"/>
<dbReference type="Proteomes" id="UP001610063">
    <property type="component" value="Unassembled WGS sequence"/>
</dbReference>
<dbReference type="SFLD" id="SFLDS00003">
    <property type="entry name" value="Haloacid_Dehalogenase"/>
    <property type="match status" value="1"/>
</dbReference>
<sequence length="229" mass="26652">MKFTHIFFDLDHTLWDYDLNARKVLSDLYQQFELQREIVFGPERFTEVFFKTNDTLWQQYNQGNIDRDEIRTQRFRKVMAKCGAPDFEKTEEMSEYFLFNCPRQKATIADATMILDYLSKRYHLSVVTNGFDDVQSIKLEACGLDKYFSHVFTSETTGHKKPSREIFDHAVKEVNAHVSTTLMIGDNHSTDIIGARNAGITPLLYNPKGLVKSDCQLQIKTLSELMRLL</sequence>
<dbReference type="Gene3D" id="3.40.50.1000">
    <property type="entry name" value="HAD superfamily/HAD-like"/>
    <property type="match status" value="1"/>
</dbReference>
<organism evidence="1 2">
    <name type="scientific">Marinoscillum luteum</name>
    <dbReference type="NCBI Taxonomy" id="861051"/>
    <lineage>
        <taxon>Bacteria</taxon>
        <taxon>Pseudomonadati</taxon>
        <taxon>Bacteroidota</taxon>
        <taxon>Cytophagia</taxon>
        <taxon>Cytophagales</taxon>
        <taxon>Reichenbachiellaceae</taxon>
        <taxon>Marinoscillum</taxon>
    </lineage>
</organism>
<dbReference type="RefSeq" id="WP_159584327.1">
    <property type="nucleotide sequence ID" value="NZ_JBIPKE010000014.1"/>
</dbReference>
<name>A0ABW7N5X8_9BACT</name>
<comment type="caution">
    <text evidence="1">The sequence shown here is derived from an EMBL/GenBank/DDBJ whole genome shotgun (WGS) entry which is preliminary data.</text>
</comment>
<dbReference type="InterPro" id="IPR011951">
    <property type="entry name" value="HAD-SF_hydro_IA_YjjG/PynA"/>
</dbReference>
<accession>A0ABW7N5X8</accession>
<dbReference type="NCBIfam" id="TIGR02254">
    <property type="entry name" value="YjjG_YfnB"/>
    <property type="match status" value="1"/>
</dbReference>
<reference evidence="1 2" key="1">
    <citation type="journal article" date="2013" name="Int. J. Syst. Evol. Microbiol.">
        <title>Marinoscillum luteum sp. nov., isolated from marine sediment.</title>
        <authorList>
            <person name="Cha I.T."/>
            <person name="Park S.J."/>
            <person name="Kim S.J."/>
            <person name="Kim J.G."/>
            <person name="Jung M.Y."/>
            <person name="Shin K.S."/>
            <person name="Kwon K.K."/>
            <person name="Yang S.H."/>
            <person name="Seo Y.S."/>
            <person name="Rhee S.K."/>
        </authorList>
    </citation>
    <scope>NUCLEOTIDE SEQUENCE [LARGE SCALE GENOMIC DNA]</scope>
    <source>
        <strain evidence="1 2">KCTC 23939</strain>
    </source>
</reference>
<proteinExistence type="predicted"/>
<dbReference type="InterPro" id="IPR052550">
    <property type="entry name" value="Pyrimidine_5'-ntase_YjjG"/>
</dbReference>
<dbReference type="NCBIfam" id="TIGR01549">
    <property type="entry name" value="HAD-SF-IA-v1"/>
    <property type="match status" value="1"/>
</dbReference>
<dbReference type="PANTHER" id="PTHR47478:SF1">
    <property type="entry name" value="PYRIMIDINE 5'-NUCLEOTIDASE YJJG"/>
    <property type="match status" value="1"/>
</dbReference>
<dbReference type="InterPro" id="IPR036412">
    <property type="entry name" value="HAD-like_sf"/>
</dbReference>
<dbReference type="SUPFAM" id="SSF56784">
    <property type="entry name" value="HAD-like"/>
    <property type="match status" value="1"/>
</dbReference>
<evidence type="ECO:0000313" key="1">
    <source>
        <dbReference type="EMBL" id="MFH6983005.1"/>
    </source>
</evidence>
<protein>
    <submittedName>
        <fullName evidence="1">YjjG family noncanonical pyrimidine nucleotidase</fullName>
        <ecNumber evidence="1">3.1.3.5</ecNumber>
    </submittedName>
</protein>
<dbReference type="EMBL" id="JBIPKE010000014">
    <property type="protein sequence ID" value="MFH6983005.1"/>
    <property type="molecule type" value="Genomic_DNA"/>
</dbReference>
<dbReference type="SFLD" id="SFLDG01129">
    <property type="entry name" value="C1.5:_HAD__Beta-PGM__Phosphata"/>
    <property type="match status" value="1"/>
</dbReference>
<dbReference type="PANTHER" id="PTHR47478">
    <property type="match status" value="1"/>
</dbReference>
<dbReference type="GO" id="GO:0008253">
    <property type="term" value="F:5'-nucleotidase activity"/>
    <property type="evidence" value="ECO:0007669"/>
    <property type="project" value="UniProtKB-EC"/>
</dbReference>
<keyword evidence="1" id="KW-0378">Hydrolase</keyword>
<dbReference type="InterPro" id="IPR023214">
    <property type="entry name" value="HAD_sf"/>
</dbReference>
<evidence type="ECO:0000313" key="2">
    <source>
        <dbReference type="Proteomes" id="UP001610063"/>
    </source>
</evidence>
<dbReference type="InterPro" id="IPR006439">
    <property type="entry name" value="HAD-SF_hydro_IA"/>
</dbReference>
<gene>
    <name evidence="1" type="ORF">ACHKAR_06125</name>
</gene>
<keyword evidence="2" id="KW-1185">Reference proteome</keyword>
<dbReference type="InterPro" id="IPR023198">
    <property type="entry name" value="PGP-like_dom2"/>
</dbReference>
<dbReference type="Gene3D" id="1.10.150.240">
    <property type="entry name" value="Putative phosphatase, domain 2"/>
    <property type="match status" value="1"/>
</dbReference>